<reference evidence="2 3" key="1">
    <citation type="submission" date="2019-07" db="EMBL/GenBank/DDBJ databases">
        <title>De Novo Assembly of kiwifruit Actinidia rufa.</title>
        <authorList>
            <person name="Sugita-Konishi S."/>
            <person name="Sato K."/>
            <person name="Mori E."/>
            <person name="Abe Y."/>
            <person name="Kisaki G."/>
            <person name="Hamano K."/>
            <person name="Suezawa K."/>
            <person name="Otani M."/>
            <person name="Fukuda T."/>
            <person name="Manabe T."/>
            <person name="Gomi K."/>
            <person name="Tabuchi M."/>
            <person name="Akimitsu K."/>
            <person name="Kataoka I."/>
        </authorList>
    </citation>
    <scope>NUCLEOTIDE SEQUENCE [LARGE SCALE GENOMIC DNA]</scope>
    <source>
        <strain evidence="3">cv. Fuchu</strain>
    </source>
</reference>
<proteinExistence type="predicted"/>
<feature type="region of interest" description="Disordered" evidence="1">
    <location>
        <begin position="25"/>
        <end position="59"/>
    </location>
</feature>
<comment type="caution">
    <text evidence="2">The sequence shown here is derived from an EMBL/GenBank/DDBJ whole genome shotgun (WGS) entry which is preliminary data.</text>
</comment>
<accession>A0A7J0H8R2</accession>
<evidence type="ECO:0000313" key="2">
    <source>
        <dbReference type="EMBL" id="GFZ19466.1"/>
    </source>
</evidence>
<dbReference type="EMBL" id="BJWL01000028">
    <property type="protein sequence ID" value="GFZ19466.1"/>
    <property type="molecule type" value="Genomic_DNA"/>
</dbReference>
<gene>
    <name evidence="2" type="ORF">Acr_28g0001710</name>
</gene>
<evidence type="ECO:0000313" key="3">
    <source>
        <dbReference type="Proteomes" id="UP000585474"/>
    </source>
</evidence>
<organism evidence="2 3">
    <name type="scientific">Actinidia rufa</name>
    <dbReference type="NCBI Taxonomy" id="165716"/>
    <lineage>
        <taxon>Eukaryota</taxon>
        <taxon>Viridiplantae</taxon>
        <taxon>Streptophyta</taxon>
        <taxon>Embryophyta</taxon>
        <taxon>Tracheophyta</taxon>
        <taxon>Spermatophyta</taxon>
        <taxon>Magnoliopsida</taxon>
        <taxon>eudicotyledons</taxon>
        <taxon>Gunneridae</taxon>
        <taxon>Pentapetalae</taxon>
        <taxon>asterids</taxon>
        <taxon>Ericales</taxon>
        <taxon>Actinidiaceae</taxon>
        <taxon>Actinidia</taxon>
    </lineage>
</organism>
<dbReference type="AlphaFoldDB" id="A0A7J0H8R2"/>
<name>A0A7J0H8R2_9ERIC</name>
<dbReference type="Proteomes" id="UP000585474">
    <property type="component" value="Unassembled WGS sequence"/>
</dbReference>
<feature type="compositionally biased region" description="Pro residues" evidence="1">
    <location>
        <begin position="26"/>
        <end position="53"/>
    </location>
</feature>
<sequence>MASFHSMSVLSQAGEIPAALLLTLTTPPPSAATPASPPPVDSPSDLPAPPPPENNRLGSLKLAGSRFSKNRTVSPVHLKNSGSLKLVVPFFQKTGRFSRFKEVHIHFRSGEAERNGSLILRDR</sequence>
<keyword evidence="3" id="KW-1185">Reference proteome</keyword>
<protein>
    <submittedName>
        <fullName evidence="2">Uncharacterized protein</fullName>
    </submittedName>
</protein>
<evidence type="ECO:0000256" key="1">
    <source>
        <dbReference type="SAM" id="MobiDB-lite"/>
    </source>
</evidence>